<dbReference type="Proteomes" id="UP000304953">
    <property type="component" value="Unassembled WGS sequence"/>
</dbReference>
<evidence type="ECO:0000313" key="1">
    <source>
        <dbReference type="EMBL" id="TGY95019.1"/>
    </source>
</evidence>
<name>A0AC61RTA7_9FIRM</name>
<reference evidence="1" key="1">
    <citation type="submission" date="2019-04" db="EMBL/GenBank/DDBJ databases">
        <title>Microbes associate with the intestines of laboratory mice.</title>
        <authorList>
            <person name="Navarre W."/>
            <person name="Wong E."/>
            <person name="Huang K."/>
            <person name="Tropini C."/>
            <person name="Ng K."/>
            <person name="Yu B."/>
        </authorList>
    </citation>
    <scope>NUCLEOTIDE SEQUENCE</scope>
    <source>
        <strain evidence="1">NM01_1-7b</strain>
    </source>
</reference>
<proteinExistence type="predicted"/>
<gene>
    <name evidence="1" type="ORF">E5329_17140</name>
</gene>
<dbReference type="EMBL" id="SRYA01000037">
    <property type="protein sequence ID" value="TGY95019.1"/>
    <property type="molecule type" value="Genomic_DNA"/>
</dbReference>
<accession>A0AC61RTA7</accession>
<keyword evidence="2" id="KW-1185">Reference proteome</keyword>
<organism evidence="1 2">
    <name type="scientific">Petralouisia muris</name>
    <dbReference type="NCBI Taxonomy" id="3032872"/>
    <lineage>
        <taxon>Bacteria</taxon>
        <taxon>Bacillati</taxon>
        <taxon>Bacillota</taxon>
        <taxon>Clostridia</taxon>
        <taxon>Lachnospirales</taxon>
        <taxon>Lachnospiraceae</taxon>
        <taxon>Petralouisia</taxon>
    </lineage>
</organism>
<evidence type="ECO:0000313" key="2">
    <source>
        <dbReference type="Proteomes" id="UP000304953"/>
    </source>
</evidence>
<protein>
    <submittedName>
        <fullName evidence="1">Uncharacterized protein</fullName>
    </submittedName>
</protein>
<comment type="caution">
    <text evidence="1">The sequence shown here is derived from an EMBL/GenBank/DDBJ whole genome shotgun (WGS) entry which is preliminary data.</text>
</comment>
<sequence length="376" mass="44095">MDKIFLNKGLVTGTALTQDGVLAYMALRTIIDESIPLYNKTSSVDCVSLNRMAFALVGSQEKYEKVLLDSLQRGIYELKFANVLDILKDFSTKNSYEYLLDMANMRLDTEKDNFMFVYPEEVHKILTCNEIMKKKISMLRYFVALISTFNWSKSMRYCMENLQGKISTMSIEYISTQAGMMSQRTCIRYNEILSELKMIYVYKSNDKERVGDKLKQIKNCYSRYADKDACEEYASNYENWYGSQHIIVRTQKNKEQADNNRRLAQIYNRICDGYGDAYDEETIRKVQKYIVNKNKTLQEEIDSKHAQEYMTDSDRRWVEKLESQIKDESVFEQFDFLKDDDNWGEPIDFSVEEILDMPIMGEGSNEPDKYELCGTE</sequence>